<feature type="region of interest" description="Disordered" evidence="1">
    <location>
        <begin position="510"/>
        <end position="563"/>
    </location>
</feature>
<accession>A0A507QX68</accession>
<protein>
    <recommendedName>
        <fullName evidence="2">Myb-like domain-containing protein</fullName>
    </recommendedName>
</protein>
<feature type="compositionally biased region" description="Basic and acidic residues" evidence="1">
    <location>
        <begin position="443"/>
        <end position="454"/>
    </location>
</feature>
<comment type="caution">
    <text evidence="3">The sequence shown here is derived from an EMBL/GenBank/DDBJ whole genome shotgun (WGS) entry which is preliminary data.</text>
</comment>
<feature type="region of interest" description="Disordered" evidence="1">
    <location>
        <begin position="443"/>
        <end position="496"/>
    </location>
</feature>
<feature type="compositionally biased region" description="Basic and acidic residues" evidence="1">
    <location>
        <begin position="467"/>
        <end position="488"/>
    </location>
</feature>
<reference evidence="3 4" key="1">
    <citation type="submission" date="2019-06" db="EMBL/GenBank/DDBJ databases">
        <title>Wine fermentation using esterase from Monascus purpureus.</title>
        <authorList>
            <person name="Geng C."/>
            <person name="Zhang Y."/>
        </authorList>
    </citation>
    <scope>NUCLEOTIDE SEQUENCE [LARGE SCALE GENOMIC DNA]</scope>
    <source>
        <strain evidence="3">HQ1</strain>
    </source>
</reference>
<evidence type="ECO:0000313" key="3">
    <source>
        <dbReference type="EMBL" id="TQB72105.1"/>
    </source>
</evidence>
<dbReference type="STRING" id="5098.A0A507QX68"/>
<feature type="region of interest" description="Disordered" evidence="1">
    <location>
        <begin position="610"/>
        <end position="630"/>
    </location>
</feature>
<feature type="compositionally biased region" description="Acidic residues" evidence="1">
    <location>
        <begin position="699"/>
        <end position="711"/>
    </location>
</feature>
<name>A0A507QX68_MONPU</name>
<evidence type="ECO:0000313" key="4">
    <source>
        <dbReference type="Proteomes" id="UP000319663"/>
    </source>
</evidence>
<dbReference type="Gene3D" id="1.10.10.60">
    <property type="entry name" value="Homeodomain-like"/>
    <property type="match status" value="1"/>
</dbReference>
<feature type="compositionally biased region" description="Basic and acidic residues" evidence="1">
    <location>
        <begin position="547"/>
        <end position="560"/>
    </location>
</feature>
<sequence length="897" mass="101675">SLRLTYRLTTVTPSVQPQPPNIQCPRHVPAIVETDKGLTSNDISSPRRHVARSQSRQLEDARDGLKDVPSLRDLDSDWERAHRARKKKNSSNGEELTVVEESLVRSPHGCRSESEFPEDPANISGTTILPTDSEPDTGDLDPVMMSEALPDLQRAAEGILNFILPRCADPIGLLSLAKGLRNPKNTQSRRFQRFVKNLKTEAQVFGHHEFIDGDMVKRLLPYASLDQSAGDKEWNPDPILHKANCALLVVNAIYADPGSLILRQLVKRLEGQFPAPFMKGIVASIEEGESIGKSVLERPTLDLALDIRTQFLRLELESRRHEENFDPEAILKQVFFDESVYGDFDHDSGQVPLRGFGIAPFQDENGHLPRQFEEHVYERVQDIGVLLRNEDGSLNLRGLEAAYHWQGFVHRAIRWVRKRNEEISRELKSQPSSDDVRDTIKRELSHRTSLERTTQDGQVRNMSTDHGMAKHNGDQHEKLNQAEKVTERRKSKGAFRNTFAIERITERLRAATETSEPPRHSDPACSGAQSAVHDSDRHQTTPISAQETREIPVPADDHPSPRLSAELQDEFGLVDDSHLDVGDTMEREAERSHSPPILGRATCKQLQEPVSRETAPAHLARVDPKGSLPSTQELWRAVTGQATPGPSREQATEARRRAFIDRQENAYRVSPISQGVGSAERQRTNLQNPRKRSRAIFNYDDDDDDDDDDDNGFSVDDRNVDVVTKRSQKPDQSQHKRQRLDDNHTEGQFESQLQHSLERSTVPTQEPVNSRHQLPWQRVPAPRAPTPETGWLSSRPQARTQKRWSEAENQRLVLLIEKFGVQWARIKRQDDLCPASDGGPKLSDRSQVQLKDRARNLVLSYLRNGEPLPKNFDQVTIKAVDRKRLERQGIKIPSRIE</sequence>
<dbReference type="CDD" id="cd11660">
    <property type="entry name" value="SANT_TRF"/>
    <property type="match status" value="1"/>
</dbReference>
<gene>
    <name evidence="3" type="ORF">MPDQ_007005</name>
</gene>
<dbReference type="InterPro" id="IPR009057">
    <property type="entry name" value="Homeodomain-like_sf"/>
</dbReference>
<feature type="compositionally biased region" description="Polar residues" evidence="1">
    <location>
        <begin position="455"/>
        <end position="464"/>
    </location>
</feature>
<feature type="compositionally biased region" description="Basic and acidic residues" evidence="1">
    <location>
        <begin position="715"/>
        <end position="747"/>
    </location>
</feature>
<dbReference type="SMART" id="SM00717">
    <property type="entry name" value="SANT"/>
    <property type="match status" value="1"/>
</dbReference>
<keyword evidence="4" id="KW-1185">Reference proteome</keyword>
<dbReference type="PROSITE" id="PS50090">
    <property type="entry name" value="MYB_LIKE"/>
    <property type="match status" value="1"/>
</dbReference>
<evidence type="ECO:0000259" key="2">
    <source>
        <dbReference type="PROSITE" id="PS50090"/>
    </source>
</evidence>
<feature type="non-terminal residue" evidence="3">
    <location>
        <position position="1"/>
    </location>
</feature>
<dbReference type="AlphaFoldDB" id="A0A507QX68"/>
<feature type="compositionally biased region" description="Basic and acidic residues" evidence="1">
    <location>
        <begin position="57"/>
        <end position="70"/>
    </location>
</feature>
<feature type="domain" description="Myb-like" evidence="2">
    <location>
        <begin position="796"/>
        <end position="858"/>
    </location>
</feature>
<feature type="region of interest" description="Disordered" evidence="1">
    <location>
        <begin position="103"/>
        <end position="135"/>
    </location>
</feature>
<feature type="compositionally biased region" description="Polar residues" evidence="1">
    <location>
        <begin position="748"/>
        <end position="772"/>
    </location>
</feature>
<evidence type="ECO:0000256" key="1">
    <source>
        <dbReference type="SAM" id="MobiDB-lite"/>
    </source>
</evidence>
<organism evidence="3 4">
    <name type="scientific">Monascus purpureus</name>
    <name type="common">Red mold</name>
    <name type="synonym">Monascus anka</name>
    <dbReference type="NCBI Taxonomy" id="5098"/>
    <lineage>
        <taxon>Eukaryota</taxon>
        <taxon>Fungi</taxon>
        <taxon>Dikarya</taxon>
        <taxon>Ascomycota</taxon>
        <taxon>Pezizomycotina</taxon>
        <taxon>Eurotiomycetes</taxon>
        <taxon>Eurotiomycetidae</taxon>
        <taxon>Eurotiales</taxon>
        <taxon>Aspergillaceae</taxon>
        <taxon>Monascus</taxon>
    </lineage>
</organism>
<feature type="region of interest" description="Disordered" evidence="1">
    <location>
        <begin position="661"/>
        <end position="802"/>
    </location>
</feature>
<dbReference type="InterPro" id="IPR001005">
    <property type="entry name" value="SANT/Myb"/>
</dbReference>
<dbReference type="EMBL" id="VIFY01000069">
    <property type="protein sequence ID" value="TQB72105.1"/>
    <property type="molecule type" value="Genomic_DNA"/>
</dbReference>
<feature type="compositionally biased region" description="Basic and acidic residues" evidence="1">
    <location>
        <begin position="510"/>
        <end position="522"/>
    </location>
</feature>
<dbReference type="SUPFAM" id="SSF46689">
    <property type="entry name" value="Homeodomain-like"/>
    <property type="match status" value="1"/>
</dbReference>
<proteinExistence type="predicted"/>
<feature type="region of interest" description="Disordered" evidence="1">
    <location>
        <begin position="36"/>
        <end position="70"/>
    </location>
</feature>
<dbReference type="Proteomes" id="UP000319663">
    <property type="component" value="Unassembled WGS sequence"/>
</dbReference>